<dbReference type="SUPFAM" id="SSF53098">
    <property type="entry name" value="Ribonuclease H-like"/>
    <property type="match status" value="1"/>
</dbReference>
<dbReference type="PANTHER" id="PTHR47074:SF61">
    <property type="entry name" value="RNASE H TYPE-1 DOMAIN-CONTAINING PROTEIN"/>
    <property type="match status" value="1"/>
</dbReference>
<comment type="caution">
    <text evidence="2">The sequence shown here is derived from an EMBL/GenBank/DDBJ whole genome shotgun (WGS) entry which is preliminary data.</text>
</comment>
<evidence type="ECO:0000259" key="1">
    <source>
        <dbReference type="Pfam" id="PF13456"/>
    </source>
</evidence>
<dbReference type="Proteomes" id="UP001396334">
    <property type="component" value="Unassembled WGS sequence"/>
</dbReference>
<organism evidence="2 3">
    <name type="scientific">Hibiscus sabdariffa</name>
    <name type="common">roselle</name>
    <dbReference type="NCBI Taxonomy" id="183260"/>
    <lineage>
        <taxon>Eukaryota</taxon>
        <taxon>Viridiplantae</taxon>
        <taxon>Streptophyta</taxon>
        <taxon>Embryophyta</taxon>
        <taxon>Tracheophyta</taxon>
        <taxon>Spermatophyta</taxon>
        <taxon>Magnoliopsida</taxon>
        <taxon>eudicotyledons</taxon>
        <taxon>Gunneridae</taxon>
        <taxon>Pentapetalae</taxon>
        <taxon>rosids</taxon>
        <taxon>malvids</taxon>
        <taxon>Malvales</taxon>
        <taxon>Malvaceae</taxon>
        <taxon>Malvoideae</taxon>
        <taxon>Hibiscus</taxon>
    </lineage>
</organism>
<dbReference type="CDD" id="cd06222">
    <property type="entry name" value="RNase_H_like"/>
    <property type="match status" value="1"/>
</dbReference>
<dbReference type="Pfam" id="PF13456">
    <property type="entry name" value="RVT_3"/>
    <property type="match status" value="1"/>
</dbReference>
<evidence type="ECO:0000313" key="3">
    <source>
        <dbReference type="Proteomes" id="UP001396334"/>
    </source>
</evidence>
<dbReference type="EMBL" id="JBBPBN010000073">
    <property type="protein sequence ID" value="KAK8984942.1"/>
    <property type="molecule type" value="Genomic_DNA"/>
</dbReference>
<dbReference type="Gene3D" id="3.30.420.10">
    <property type="entry name" value="Ribonuclease H-like superfamily/Ribonuclease H"/>
    <property type="match status" value="1"/>
</dbReference>
<accession>A0ABR2P937</accession>
<feature type="domain" description="RNase H type-1" evidence="1">
    <location>
        <begin position="12"/>
        <end position="92"/>
    </location>
</feature>
<evidence type="ECO:0000313" key="2">
    <source>
        <dbReference type="EMBL" id="KAK8984942.1"/>
    </source>
</evidence>
<sequence>MVPPDPPFVKVNVDAKFVQELKKAWSGIVIRDGNGDILGASVRLQNYSSSSFCAEAWATVHGLQFAIDLGCHSIVFESDCRTVIHKLYGNKVAHAMAAKGPSYFSDEFWTENARARALTVIAEDRKSFI</sequence>
<dbReference type="PANTHER" id="PTHR47074">
    <property type="entry name" value="BNAC02G40300D PROTEIN"/>
    <property type="match status" value="1"/>
</dbReference>
<dbReference type="InterPro" id="IPR012337">
    <property type="entry name" value="RNaseH-like_sf"/>
</dbReference>
<name>A0ABR2P937_9ROSI</name>
<dbReference type="InterPro" id="IPR002156">
    <property type="entry name" value="RNaseH_domain"/>
</dbReference>
<gene>
    <name evidence="2" type="ORF">V6N11_073092</name>
</gene>
<dbReference type="InterPro" id="IPR036397">
    <property type="entry name" value="RNaseH_sf"/>
</dbReference>
<reference evidence="2 3" key="1">
    <citation type="journal article" date="2024" name="G3 (Bethesda)">
        <title>Genome assembly of Hibiscus sabdariffa L. provides insights into metabolisms of medicinal natural products.</title>
        <authorList>
            <person name="Kim T."/>
        </authorList>
    </citation>
    <scope>NUCLEOTIDE SEQUENCE [LARGE SCALE GENOMIC DNA]</scope>
    <source>
        <strain evidence="2">TK-2024</strain>
        <tissue evidence="2">Old leaves</tissue>
    </source>
</reference>
<proteinExistence type="predicted"/>
<protein>
    <recommendedName>
        <fullName evidence="1">RNase H type-1 domain-containing protein</fullName>
    </recommendedName>
</protein>
<dbReference type="InterPro" id="IPR044730">
    <property type="entry name" value="RNase_H-like_dom_plant"/>
</dbReference>
<keyword evidence="3" id="KW-1185">Reference proteome</keyword>
<dbReference type="InterPro" id="IPR052929">
    <property type="entry name" value="RNase_H-like_EbsB-rel"/>
</dbReference>